<evidence type="ECO:0000313" key="8">
    <source>
        <dbReference type="Proteomes" id="UP000734854"/>
    </source>
</evidence>
<dbReference type="EMBL" id="JACMSC010000006">
    <property type="protein sequence ID" value="KAG6517885.1"/>
    <property type="molecule type" value="Genomic_DNA"/>
</dbReference>
<evidence type="ECO:0000259" key="6">
    <source>
        <dbReference type="SMART" id="SM00220"/>
    </source>
</evidence>
<evidence type="ECO:0000256" key="1">
    <source>
        <dbReference type="ARBA" id="ARBA00022527"/>
    </source>
</evidence>
<accession>A0A8J5HIN3</accession>
<dbReference type="Proteomes" id="UP000734854">
    <property type="component" value="Unassembled WGS sequence"/>
</dbReference>
<dbReference type="InterPro" id="IPR000719">
    <property type="entry name" value="Prot_kinase_dom"/>
</dbReference>
<evidence type="ECO:0000256" key="4">
    <source>
        <dbReference type="ARBA" id="ARBA00022777"/>
    </source>
</evidence>
<reference evidence="7 8" key="1">
    <citation type="submission" date="2020-08" db="EMBL/GenBank/DDBJ databases">
        <title>Plant Genome Project.</title>
        <authorList>
            <person name="Zhang R.-G."/>
        </authorList>
    </citation>
    <scope>NUCLEOTIDE SEQUENCE [LARGE SCALE GENOMIC DNA]</scope>
    <source>
        <tissue evidence="7">Rhizome</tissue>
    </source>
</reference>
<keyword evidence="3" id="KW-0547">Nucleotide-binding</keyword>
<feature type="domain" description="Protein kinase" evidence="6">
    <location>
        <begin position="118"/>
        <end position="286"/>
    </location>
</feature>
<evidence type="ECO:0000313" key="7">
    <source>
        <dbReference type="EMBL" id="KAG6517885.1"/>
    </source>
</evidence>
<dbReference type="GO" id="GO:0005524">
    <property type="term" value="F:ATP binding"/>
    <property type="evidence" value="ECO:0007669"/>
    <property type="project" value="UniProtKB-KW"/>
</dbReference>
<evidence type="ECO:0000256" key="3">
    <source>
        <dbReference type="ARBA" id="ARBA00022741"/>
    </source>
</evidence>
<comment type="caution">
    <text evidence="7">The sequence shown here is derived from an EMBL/GenBank/DDBJ whole genome shotgun (WGS) entry which is preliminary data.</text>
</comment>
<proteinExistence type="predicted"/>
<gene>
    <name evidence="7" type="ORF">ZIOFF_021284</name>
</gene>
<organism evidence="7 8">
    <name type="scientific">Zingiber officinale</name>
    <name type="common">Ginger</name>
    <name type="synonym">Amomum zingiber</name>
    <dbReference type="NCBI Taxonomy" id="94328"/>
    <lineage>
        <taxon>Eukaryota</taxon>
        <taxon>Viridiplantae</taxon>
        <taxon>Streptophyta</taxon>
        <taxon>Embryophyta</taxon>
        <taxon>Tracheophyta</taxon>
        <taxon>Spermatophyta</taxon>
        <taxon>Magnoliopsida</taxon>
        <taxon>Liliopsida</taxon>
        <taxon>Zingiberales</taxon>
        <taxon>Zingiberaceae</taxon>
        <taxon>Zingiber</taxon>
    </lineage>
</organism>
<evidence type="ECO:0000256" key="2">
    <source>
        <dbReference type="ARBA" id="ARBA00022679"/>
    </source>
</evidence>
<evidence type="ECO:0000256" key="5">
    <source>
        <dbReference type="ARBA" id="ARBA00022840"/>
    </source>
</evidence>
<keyword evidence="8" id="KW-1185">Reference proteome</keyword>
<dbReference type="InterPro" id="IPR011009">
    <property type="entry name" value="Kinase-like_dom_sf"/>
</dbReference>
<name>A0A8J5HIN3_ZINOF</name>
<protein>
    <recommendedName>
        <fullName evidence="6">Protein kinase domain-containing protein</fullName>
    </recommendedName>
</protein>
<dbReference type="SUPFAM" id="SSF56112">
    <property type="entry name" value="Protein kinase-like (PK-like)"/>
    <property type="match status" value="1"/>
</dbReference>
<keyword evidence="4" id="KW-0418">Kinase</keyword>
<keyword evidence="5" id="KW-0067">ATP-binding</keyword>
<dbReference type="AlphaFoldDB" id="A0A8J5HIN3"/>
<dbReference type="InterPro" id="IPR050205">
    <property type="entry name" value="CDPK_Ser/Thr_kinases"/>
</dbReference>
<keyword evidence="1" id="KW-0723">Serine/threonine-protein kinase</keyword>
<dbReference type="Gene3D" id="1.10.510.10">
    <property type="entry name" value="Transferase(Phosphotransferase) domain 1"/>
    <property type="match status" value="1"/>
</dbReference>
<sequence>MLRCGGCTGKKWRLLPPFLLSWRRQRGASLELFPIALPVCLLPVLRRSVPSRLWYASMLSSTGCFRFSSAIWHFGAGVDLLGFQDLCDLSQCWRWGQERAYPGNHPHILPRRQICVAGRVGMGVNLELSGHALTCLPGESVASSIFEIEVMARLSGHRNVVDLKAVYSRHLEKHGHYSEHEAAVLFRLLMEVVMYCHVRELSTGHTLSRTVGSPFYIAPEVLAGGYNEAADTKSRIFESVRSVELQFPSDPWQSVSDSAKDLIRRMLCIYPSQRLTAKQVLDHAWIKKHVQQPQVLSNQRHEIGFSRDDLGSCSFFTSLISAGRGVSFSTSSLIAYHGVDDHSSPEFSCRSSFSSVAVETIDFSFKSSLESESQRFSAPIPVMSSFALFETEQQKQPFSFTSNAFQMGRFLLSIPPNLGNTRSTRRLNLQESFRATPNLASTAEGTASSVSESSISLTLWSPIESVIHWVSPRVHCASLKGGFFSGYAAATMGKKKELLLLGPSSIAIDAGEVRR</sequence>
<keyword evidence="2" id="KW-0808">Transferase</keyword>
<dbReference type="SMART" id="SM00220">
    <property type="entry name" value="S_TKc"/>
    <property type="match status" value="1"/>
</dbReference>
<dbReference type="PANTHER" id="PTHR24349">
    <property type="entry name" value="SERINE/THREONINE-PROTEIN KINASE"/>
    <property type="match status" value="1"/>
</dbReference>
<dbReference type="GO" id="GO:0004674">
    <property type="term" value="F:protein serine/threonine kinase activity"/>
    <property type="evidence" value="ECO:0007669"/>
    <property type="project" value="UniProtKB-KW"/>
</dbReference>